<gene>
    <name evidence="3" type="ORF">DMT42_00955</name>
</gene>
<dbReference type="EMBL" id="CP029788">
    <property type="protein sequence ID" value="AWT41038.1"/>
    <property type="molecule type" value="Genomic_DNA"/>
</dbReference>
<dbReference type="Gene3D" id="2.80.10.50">
    <property type="match status" value="1"/>
</dbReference>
<organism evidence="3 4">
    <name type="scientific">Streptomyces actuosus</name>
    <dbReference type="NCBI Taxonomy" id="1885"/>
    <lineage>
        <taxon>Bacteria</taxon>
        <taxon>Bacillati</taxon>
        <taxon>Actinomycetota</taxon>
        <taxon>Actinomycetes</taxon>
        <taxon>Kitasatosporales</taxon>
        <taxon>Streptomycetaceae</taxon>
        <taxon>Streptomyces</taxon>
    </lineage>
</organism>
<protein>
    <recommendedName>
        <fullName evidence="2">Endonuclease/exonuclease/phosphatase domain-containing protein</fullName>
    </recommendedName>
</protein>
<feature type="chain" id="PRO_5016102326" description="Endonuclease/exonuclease/phosphatase domain-containing protein" evidence="1">
    <location>
        <begin position="30"/>
        <end position="515"/>
    </location>
</feature>
<dbReference type="GO" id="GO:0003824">
    <property type="term" value="F:catalytic activity"/>
    <property type="evidence" value="ECO:0007669"/>
    <property type="project" value="InterPro"/>
</dbReference>
<evidence type="ECO:0000259" key="2">
    <source>
        <dbReference type="Pfam" id="PF03372"/>
    </source>
</evidence>
<keyword evidence="1" id="KW-0732">Signal</keyword>
<dbReference type="SUPFAM" id="SSF56219">
    <property type="entry name" value="DNase I-like"/>
    <property type="match status" value="1"/>
</dbReference>
<name>A0A2U9NV56_STRAS</name>
<proteinExistence type="predicted"/>
<dbReference type="RefSeq" id="WP_110625974.1">
    <property type="nucleotide sequence ID" value="NZ_CP029788.1"/>
</dbReference>
<reference evidence="3 4" key="1">
    <citation type="submission" date="2018-06" db="EMBL/GenBank/DDBJ databases">
        <title>The complete genome sequence of a nosiheptide producer Streptomyces actuosus ATCC 25421: deducing the ability of producing a new class III lantibiotics.</title>
        <authorList>
            <person name="Liu W."/>
            <person name="Sun F."/>
            <person name="Hu Y."/>
        </authorList>
    </citation>
    <scope>NUCLEOTIDE SEQUENCE [LARGE SCALE GENOMIC DNA]</scope>
    <source>
        <strain evidence="3 4">ATCC 25421</strain>
    </source>
</reference>
<feature type="signal peptide" evidence="1">
    <location>
        <begin position="1"/>
        <end position="29"/>
    </location>
</feature>
<dbReference type="Gene3D" id="3.60.10.10">
    <property type="entry name" value="Endonuclease/exonuclease/phosphatase"/>
    <property type="match status" value="1"/>
</dbReference>
<dbReference type="InterPro" id="IPR036691">
    <property type="entry name" value="Endo/exonu/phosph_ase_sf"/>
</dbReference>
<accession>A0A2U9NV56</accession>
<dbReference type="KEGG" id="sact:DMT42_00955"/>
<dbReference type="AlphaFoldDB" id="A0A2U9NV56"/>
<evidence type="ECO:0000313" key="4">
    <source>
        <dbReference type="Proteomes" id="UP000247634"/>
    </source>
</evidence>
<keyword evidence="4" id="KW-1185">Reference proteome</keyword>
<sequence>MKRIRIVMTTLALLVAGSVSLLAPGSAAAADAPRSSTGQRWALQITDGVTGKSYYVAAELSDSLSSEQKGRLRARTAATSPSAIGTWETFTLHTADNGATVSLRNEENGLYVSTEVNYATPYAKMLRACARSIGSSSTAWEKFELRKDPEVTGAYNLKSMATQQFVSARFNLPSAGDQGLLLAGYAEASGSWERIRLVPVPNSGQYGDTADPPATTTGPAGTVQNVVSWNACSNNNDDCALDNAEVTTVGDTVAGQAAAADADVMFVQEFCEKSAAPLESSLESRRVGGLTDWDVRFAPTYRKLTGTGVLAQKQCANSGSGADRGAYGMAVAVPSENTWYRSWVLPSRDTAEQRPLMCATLPSLGTAFCGGHFSAGIAGDDVTDSANPQPTGFYRNEQAKTAFQQASTLRGLGYEVVFGGDLNATPPDAPQGTGSAPAWVLEPLYHQPGVVDDRFEECDQSANGGARTGAPTHVSTSSSLKLDYVFGPQSADYSCSVTDTGLSDHKLIRAAVAFH</sequence>
<dbReference type="Pfam" id="PF03372">
    <property type="entry name" value="Exo_endo_phos"/>
    <property type="match status" value="1"/>
</dbReference>
<dbReference type="InterPro" id="IPR005135">
    <property type="entry name" value="Endo/exonuclease/phosphatase"/>
</dbReference>
<dbReference type="CDD" id="cd00257">
    <property type="entry name" value="beta-trefoil_FSCN-like"/>
    <property type="match status" value="1"/>
</dbReference>
<dbReference type="Proteomes" id="UP000247634">
    <property type="component" value="Chromosome"/>
</dbReference>
<feature type="domain" description="Endonuclease/exonuclease/phosphatase" evidence="2">
    <location>
        <begin position="227"/>
        <end position="505"/>
    </location>
</feature>
<evidence type="ECO:0000313" key="3">
    <source>
        <dbReference type="EMBL" id="AWT41038.1"/>
    </source>
</evidence>
<evidence type="ECO:0000256" key="1">
    <source>
        <dbReference type="SAM" id="SignalP"/>
    </source>
</evidence>
<dbReference type="OrthoDB" id="3515699at2"/>